<dbReference type="Pfam" id="PF13561">
    <property type="entry name" value="adh_short_C2"/>
    <property type="match status" value="1"/>
</dbReference>
<dbReference type="RefSeq" id="WP_052032863.1">
    <property type="nucleotide sequence ID" value="NZ_BAWF01000005.1"/>
</dbReference>
<keyword evidence="4" id="KW-1185">Reference proteome</keyword>
<comment type="caution">
    <text evidence="3">The sequence shown here is derived from an EMBL/GenBank/DDBJ whole genome shotgun (WGS) entry which is preliminary data.</text>
</comment>
<dbReference type="PANTHER" id="PTHR24321:SF8">
    <property type="entry name" value="ESTRADIOL 17-BETA-DEHYDROGENASE 8-RELATED"/>
    <property type="match status" value="1"/>
</dbReference>
<dbReference type="PRINTS" id="PR00081">
    <property type="entry name" value="GDHRDH"/>
</dbReference>
<accession>X0PXF1</accession>
<comment type="similarity">
    <text evidence="1">Belongs to the short-chain dehydrogenases/reductases (SDR) family.</text>
</comment>
<gene>
    <name evidence="3" type="ORF">RW1_005_00980</name>
</gene>
<reference evidence="3 4" key="1">
    <citation type="submission" date="2014-02" db="EMBL/GenBank/DDBJ databases">
        <title>Whole genome shotgun sequence of Rhodococcus wratislaviensis NBRC 100605.</title>
        <authorList>
            <person name="Hosoyama A."/>
            <person name="Tsuchikane K."/>
            <person name="Yoshida I."/>
            <person name="Ohji S."/>
            <person name="Ichikawa N."/>
            <person name="Yamazoe A."/>
            <person name="Fujita N."/>
        </authorList>
    </citation>
    <scope>NUCLEOTIDE SEQUENCE [LARGE SCALE GENOMIC DNA]</scope>
    <source>
        <strain evidence="3 4">NBRC 100605</strain>
    </source>
</reference>
<dbReference type="InterPro" id="IPR036291">
    <property type="entry name" value="NAD(P)-bd_dom_sf"/>
</dbReference>
<dbReference type="PANTHER" id="PTHR24321">
    <property type="entry name" value="DEHYDROGENASES, SHORT CHAIN"/>
    <property type="match status" value="1"/>
</dbReference>
<evidence type="ECO:0008006" key="5">
    <source>
        <dbReference type="Google" id="ProtNLM"/>
    </source>
</evidence>
<evidence type="ECO:0000313" key="3">
    <source>
        <dbReference type="EMBL" id="GAF42992.1"/>
    </source>
</evidence>
<dbReference type="EMBL" id="BAWF01000005">
    <property type="protein sequence ID" value="GAF42992.1"/>
    <property type="molecule type" value="Genomic_DNA"/>
</dbReference>
<dbReference type="GO" id="GO:0016491">
    <property type="term" value="F:oxidoreductase activity"/>
    <property type="evidence" value="ECO:0007669"/>
    <property type="project" value="UniProtKB-KW"/>
</dbReference>
<dbReference type="Gene3D" id="3.40.50.720">
    <property type="entry name" value="NAD(P)-binding Rossmann-like Domain"/>
    <property type="match status" value="1"/>
</dbReference>
<dbReference type="AlphaFoldDB" id="X0PXF1"/>
<evidence type="ECO:0000256" key="1">
    <source>
        <dbReference type="ARBA" id="ARBA00006484"/>
    </source>
</evidence>
<sequence>MVVNVASIAAYVVRTMSSAYSASTAAVEHLTKFQAVELGPQGVRVNAVAPGMIGTDMISWGTDEPAALQAAVEAIPLRRVGSPGDVSDAILFLLSDTSRFVTGHTLVVDGGGRHR</sequence>
<protein>
    <recommendedName>
        <fullName evidence="5">Oxidoreductase</fullName>
    </recommendedName>
</protein>
<proteinExistence type="inferred from homology"/>
<dbReference type="OrthoDB" id="286404at2"/>
<evidence type="ECO:0000256" key="2">
    <source>
        <dbReference type="ARBA" id="ARBA00023002"/>
    </source>
</evidence>
<organism evidence="3 4">
    <name type="scientific">Rhodococcus wratislaviensis NBRC 100605</name>
    <dbReference type="NCBI Taxonomy" id="1219028"/>
    <lineage>
        <taxon>Bacteria</taxon>
        <taxon>Bacillati</taxon>
        <taxon>Actinomycetota</taxon>
        <taxon>Actinomycetes</taxon>
        <taxon>Mycobacteriales</taxon>
        <taxon>Nocardiaceae</taxon>
        <taxon>Rhodococcus</taxon>
    </lineage>
</organism>
<evidence type="ECO:0000313" key="4">
    <source>
        <dbReference type="Proteomes" id="UP000019491"/>
    </source>
</evidence>
<dbReference type="Proteomes" id="UP000019491">
    <property type="component" value="Unassembled WGS sequence"/>
</dbReference>
<dbReference type="InterPro" id="IPR002347">
    <property type="entry name" value="SDR_fam"/>
</dbReference>
<keyword evidence="2" id="KW-0560">Oxidoreductase</keyword>
<dbReference type="SUPFAM" id="SSF51735">
    <property type="entry name" value="NAD(P)-binding Rossmann-fold domains"/>
    <property type="match status" value="1"/>
</dbReference>
<name>X0PXF1_RHOWR</name>